<dbReference type="AlphaFoldDB" id="A0A6C0H4J3"/>
<sequence>MAITIEALIARIETLESKIQSFYQKPCASKTKHSSAFANFAHTFTPHVRSALFHNNFICTRNLHFKPTHAQIIKEISLMWNALTLDEKLHFT</sequence>
<name>A0A6C0H4J3_9ZZZZ</name>
<organism evidence="1">
    <name type="scientific">viral metagenome</name>
    <dbReference type="NCBI Taxonomy" id="1070528"/>
    <lineage>
        <taxon>unclassified sequences</taxon>
        <taxon>metagenomes</taxon>
        <taxon>organismal metagenomes</taxon>
    </lineage>
</organism>
<protein>
    <recommendedName>
        <fullName evidence="2">HMG box domain-containing protein</fullName>
    </recommendedName>
</protein>
<reference evidence="1" key="1">
    <citation type="journal article" date="2020" name="Nature">
        <title>Giant virus diversity and host interactions through global metagenomics.</title>
        <authorList>
            <person name="Schulz F."/>
            <person name="Roux S."/>
            <person name="Paez-Espino D."/>
            <person name="Jungbluth S."/>
            <person name="Walsh D.A."/>
            <person name="Denef V.J."/>
            <person name="McMahon K.D."/>
            <person name="Konstantinidis K.T."/>
            <person name="Eloe-Fadrosh E.A."/>
            <person name="Kyrpides N.C."/>
            <person name="Woyke T."/>
        </authorList>
    </citation>
    <scope>NUCLEOTIDE SEQUENCE</scope>
    <source>
        <strain evidence="1">GVMAG-M-3300023179-63</strain>
    </source>
</reference>
<evidence type="ECO:0008006" key="2">
    <source>
        <dbReference type="Google" id="ProtNLM"/>
    </source>
</evidence>
<proteinExistence type="predicted"/>
<dbReference type="EMBL" id="MN739863">
    <property type="protein sequence ID" value="QHT75156.1"/>
    <property type="molecule type" value="Genomic_DNA"/>
</dbReference>
<accession>A0A6C0H4J3</accession>
<evidence type="ECO:0000313" key="1">
    <source>
        <dbReference type="EMBL" id="QHT75156.1"/>
    </source>
</evidence>